<dbReference type="EMBL" id="CP000828">
    <property type="protein sequence ID" value="ABW26507.1"/>
    <property type="molecule type" value="Genomic_DNA"/>
</dbReference>
<dbReference type="Pfam" id="PF06078">
    <property type="entry name" value="DUF937"/>
    <property type="match status" value="1"/>
</dbReference>
<evidence type="ECO:0008006" key="3">
    <source>
        <dbReference type="Google" id="ProtNLM"/>
    </source>
</evidence>
<proteinExistence type="predicted"/>
<dbReference type="eggNOG" id="COG5403">
    <property type="taxonomic scope" value="Bacteria"/>
</dbReference>
<evidence type="ECO:0000313" key="2">
    <source>
        <dbReference type="Proteomes" id="UP000000268"/>
    </source>
</evidence>
<keyword evidence="2" id="KW-1185">Reference proteome</keyword>
<dbReference type="InterPro" id="IPR009282">
    <property type="entry name" value="DUF937"/>
</dbReference>
<dbReference type="AlphaFoldDB" id="B0C7W6"/>
<sequence>MGLFDQIVSAIDNPALQANTGQLGNILNTVQQLSQQQGMNNSSTEAAMSLLGNHVRSALKSQSADQAQALVNQYSGTSANGAAVNALFSDGQQQQIAQEIAQRTGLNSSVIQGLLPVLVPIVLNLLHSGSSQANPQQGSNPVLNQFLDSDGDGDVDVADALRLAGNFLGQR</sequence>
<evidence type="ECO:0000313" key="1">
    <source>
        <dbReference type="EMBL" id="ABW26507.1"/>
    </source>
</evidence>
<dbReference type="HOGENOM" id="CLU_1523680_0_0_3"/>
<dbReference type="KEGG" id="amr:AM1_1479"/>
<dbReference type="Proteomes" id="UP000000268">
    <property type="component" value="Chromosome"/>
</dbReference>
<dbReference type="OrthoDB" id="530933at2"/>
<organism evidence="1 2">
    <name type="scientific">Acaryochloris marina (strain MBIC 11017)</name>
    <dbReference type="NCBI Taxonomy" id="329726"/>
    <lineage>
        <taxon>Bacteria</taxon>
        <taxon>Bacillati</taxon>
        <taxon>Cyanobacteriota</taxon>
        <taxon>Cyanophyceae</taxon>
        <taxon>Acaryochloridales</taxon>
        <taxon>Acaryochloridaceae</taxon>
        <taxon>Acaryochloris</taxon>
    </lineage>
</organism>
<accession>B0C7W6</accession>
<reference evidence="1 2" key="1">
    <citation type="journal article" date="2008" name="Proc. Natl. Acad. Sci. U.S.A.">
        <title>Niche adaptation and genome expansion in the chlorophyll d-producing cyanobacterium Acaryochloris marina.</title>
        <authorList>
            <person name="Swingley W.D."/>
            <person name="Chen M."/>
            <person name="Cheung P.C."/>
            <person name="Conrad A.L."/>
            <person name="Dejesa L.C."/>
            <person name="Hao J."/>
            <person name="Honchak B.M."/>
            <person name="Karbach L.E."/>
            <person name="Kurdoglu A."/>
            <person name="Lahiri S."/>
            <person name="Mastrian S.D."/>
            <person name="Miyashita H."/>
            <person name="Page L."/>
            <person name="Ramakrishna P."/>
            <person name="Satoh S."/>
            <person name="Sattley W.M."/>
            <person name="Shimada Y."/>
            <person name="Taylor H.L."/>
            <person name="Tomo T."/>
            <person name="Tsuchiya T."/>
            <person name="Wang Z.T."/>
            <person name="Raymond J."/>
            <person name="Mimuro M."/>
            <person name="Blankenship R.E."/>
            <person name="Touchman J.W."/>
        </authorList>
    </citation>
    <scope>NUCLEOTIDE SEQUENCE [LARGE SCALE GENOMIC DNA]</scope>
    <source>
        <strain evidence="2">MBIC 11017</strain>
    </source>
</reference>
<dbReference type="RefSeq" id="WP_012162036.1">
    <property type="nucleotide sequence ID" value="NC_009925.1"/>
</dbReference>
<protein>
    <recommendedName>
        <fullName evidence="3">DUF937 domain-containing protein</fullName>
    </recommendedName>
</protein>
<dbReference type="STRING" id="329726.AM1_1479"/>
<gene>
    <name evidence="1" type="ordered locus">AM1_1479</name>
</gene>
<name>B0C7W6_ACAM1</name>